<evidence type="ECO:0000256" key="1">
    <source>
        <dbReference type="ARBA" id="ARBA00022786"/>
    </source>
</evidence>
<dbReference type="PANTHER" id="PTHR32370">
    <property type="entry name" value="OS12G0117600 PROTEIN"/>
    <property type="match status" value="1"/>
</dbReference>
<accession>A0A835PFE9</accession>
<evidence type="ECO:0000256" key="2">
    <source>
        <dbReference type="PROSITE-ProRule" id="PRU00982"/>
    </source>
</evidence>
<gene>
    <name evidence="4" type="ORF">HPP92_027350</name>
</gene>
<comment type="caution">
    <text evidence="4">The sequence shown here is derived from an EMBL/GenBank/DDBJ whole genome shotgun (WGS) entry which is preliminary data.</text>
</comment>
<sequence length="278" mass="31231">MILHASPACRENLEKRVGAQLDEALLDDLLIPNLGYTVENLYDVDCVHRMLDHFMLSNQVAITASPDIIDETQLMDTVPSSTPYDHGGKAYGWIPFRALAALIPEYARPLDDGIYRAIDIYLKAHPWLTDSEREQLCRLMNCQKLSLEACTHAAQNERLPLRVVVQVLFFEQLRLRTSVAGWLFVSDDMGNTNAANGGLILANNTREITEEIIQEEPADGGTPMGMLDMKQRVAELENECLSMKQEIEKLGKPKLSWSVICKKLPKLGFGSRSQYHSS</sequence>
<dbReference type="Proteomes" id="UP000639772">
    <property type="component" value="Unassembled WGS sequence"/>
</dbReference>
<dbReference type="AlphaFoldDB" id="A0A835PFE9"/>
<feature type="domain" description="NPH3" evidence="3">
    <location>
        <begin position="1"/>
        <end position="174"/>
    </location>
</feature>
<evidence type="ECO:0000259" key="3">
    <source>
        <dbReference type="PROSITE" id="PS51649"/>
    </source>
</evidence>
<evidence type="ECO:0000313" key="5">
    <source>
        <dbReference type="Proteomes" id="UP000639772"/>
    </source>
</evidence>
<dbReference type="EMBL" id="JADCNM010000189">
    <property type="protein sequence ID" value="KAG0449397.1"/>
    <property type="molecule type" value="Genomic_DNA"/>
</dbReference>
<dbReference type="InterPro" id="IPR043454">
    <property type="entry name" value="NPH3/RPT2-like"/>
</dbReference>
<comment type="similarity">
    <text evidence="2">Belongs to the NPH3 family.</text>
</comment>
<name>A0A835PFE9_VANPL</name>
<dbReference type="InterPro" id="IPR027356">
    <property type="entry name" value="NPH3_dom"/>
</dbReference>
<keyword evidence="1" id="KW-0833">Ubl conjugation pathway</keyword>
<dbReference type="OrthoDB" id="624345at2759"/>
<evidence type="ECO:0000313" key="4">
    <source>
        <dbReference type="EMBL" id="KAG0449397.1"/>
    </source>
</evidence>
<dbReference type="UniPathway" id="UPA00143"/>
<protein>
    <recommendedName>
        <fullName evidence="3">NPH3 domain-containing protein</fullName>
    </recommendedName>
</protein>
<organism evidence="4 5">
    <name type="scientific">Vanilla planifolia</name>
    <name type="common">Vanilla</name>
    <dbReference type="NCBI Taxonomy" id="51239"/>
    <lineage>
        <taxon>Eukaryota</taxon>
        <taxon>Viridiplantae</taxon>
        <taxon>Streptophyta</taxon>
        <taxon>Embryophyta</taxon>
        <taxon>Tracheophyta</taxon>
        <taxon>Spermatophyta</taxon>
        <taxon>Magnoliopsida</taxon>
        <taxon>Liliopsida</taxon>
        <taxon>Asparagales</taxon>
        <taxon>Orchidaceae</taxon>
        <taxon>Vanilloideae</taxon>
        <taxon>Vanilleae</taxon>
        <taxon>Vanilla</taxon>
    </lineage>
</organism>
<proteinExistence type="inferred from homology"/>
<dbReference type="Pfam" id="PF03000">
    <property type="entry name" value="NPH3"/>
    <property type="match status" value="1"/>
</dbReference>
<reference evidence="4 5" key="1">
    <citation type="journal article" date="2020" name="Nat. Food">
        <title>A phased Vanilla planifolia genome enables genetic improvement of flavour and production.</title>
        <authorList>
            <person name="Hasing T."/>
            <person name="Tang H."/>
            <person name="Brym M."/>
            <person name="Khazi F."/>
            <person name="Huang T."/>
            <person name="Chambers A.H."/>
        </authorList>
    </citation>
    <scope>NUCLEOTIDE SEQUENCE [LARGE SCALE GENOMIC DNA]</scope>
    <source>
        <tissue evidence="4">Leaf</tissue>
    </source>
</reference>
<dbReference type="GO" id="GO:0016567">
    <property type="term" value="P:protein ubiquitination"/>
    <property type="evidence" value="ECO:0007669"/>
    <property type="project" value="UniProtKB-UniPathway"/>
</dbReference>
<dbReference type="PROSITE" id="PS51649">
    <property type="entry name" value="NPH3"/>
    <property type="match status" value="1"/>
</dbReference>